<name>A0A1P8UGP9_9GAMM</name>
<proteinExistence type="predicted"/>
<dbReference type="InterPro" id="IPR031800">
    <property type="entry name" value="PilZ_atypical"/>
</dbReference>
<dbReference type="KEGG" id="afy:BW247_07755"/>
<accession>A0A1P8UGP9</accession>
<protein>
    <recommendedName>
        <fullName evidence="1">Cyclic di-GMP receptor atypical PilZ domain-containing protein</fullName>
    </recommendedName>
</protein>
<evidence type="ECO:0000313" key="3">
    <source>
        <dbReference type="Proteomes" id="UP000243807"/>
    </source>
</evidence>
<feature type="domain" description="Cyclic di-GMP receptor atypical PilZ" evidence="1">
    <location>
        <begin position="56"/>
        <end position="185"/>
    </location>
</feature>
<dbReference type="Proteomes" id="UP000243807">
    <property type="component" value="Chromosome"/>
</dbReference>
<dbReference type="AlphaFoldDB" id="A0A1P8UGP9"/>
<dbReference type="EMBL" id="CP019434">
    <property type="protein sequence ID" value="APZ42999.1"/>
    <property type="molecule type" value="Genomic_DNA"/>
</dbReference>
<organism evidence="2 3">
    <name type="scientific">Acidihalobacter ferrooxydans</name>
    <dbReference type="NCBI Taxonomy" id="1765967"/>
    <lineage>
        <taxon>Bacteria</taxon>
        <taxon>Pseudomonadati</taxon>
        <taxon>Pseudomonadota</taxon>
        <taxon>Gammaproteobacteria</taxon>
        <taxon>Chromatiales</taxon>
        <taxon>Ectothiorhodospiraceae</taxon>
        <taxon>Acidihalobacter</taxon>
    </lineage>
</organism>
<keyword evidence="3" id="KW-1185">Reference proteome</keyword>
<gene>
    <name evidence="2" type="ORF">BW247_07755</name>
</gene>
<dbReference type="RefSeq" id="WP_076836647.1">
    <property type="nucleotide sequence ID" value="NZ_CP019434.1"/>
</dbReference>
<dbReference type="Pfam" id="PF16823">
    <property type="entry name" value="tPilZ"/>
    <property type="match status" value="1"/>
</dbReference>
<evidence type="ECO:0000259" key="1">
    <source>
        <dbReference type="Pfam" id="PF16823"/>
    </source>
</evidence>
<sequence>MDKTDKTLGDRIVYRGRLPLMWTSAQAEPTQADLATMNETNATLLKVFLALDEMPTESADGNSELQQAYFRLDAKLNLLLDLIGEMLTRQKALPAVHDFALSELGLVWFEKNAQTRPAEGGENAYVELYLKPDFPRPVRFFTRLGIKAASDQGVQLAGRFSGMSEEVRDALAKLIFRQHRRMVANRHGTDS</sequence>
<evidence type="ECO:0000313" key="2">
    <source>
        <dbReference type="EMBL" id="APZ42999.1"/>
    </source>
</evidence>
<dbReference type="OrthoDB" id="9151696at2"/>
<reference evidence="2 3" key="1">
    <citation type="submission" date="2017-01" db="EMBL/GenBank/DDBJ databases">
        <title>Draft sequence of Acidihalobacter ferrooxidans strain DSM 14175 (strain V8).</title>
        <authorList>
            <person name="Khaleque H.N."/>
            <person name="Ramsay J.P."/>
            <person name="Murphy R.J.T."/>
            <person name="Kaksonen A.H."/>
            <person name="Boxall N.J."/>
            <person name="Watkin E.L.J."/>
        </authorList>
    </citation>
    <scope>NUCLEOTIDE SEQUENCE [LARGE SCALE GENOMIC DNA]</scope>
    <source>
        <strain evidence="2 3">V8</strain>
    </source>
</reference>
<dbReference type="STRING" id="1765967.BW247_07755"/>